<dbReference type="PANTHER" id="PTHR33166">
    <property type="entry name" value="GAG_P30 DOMAIN-CONTAINING PROTEIN"/>
    <property type="match status" value="1"/>
</dbReference>
<keyword evidence="3" id="KW-1185">Reference proteome</keyword>
<dbReference type="Pfam" id="PF02093">
    <property type="entry name" value="Gag_p30"/>
    <property type="match status" value="1"/>
</dbReference>
<sequence length="145" mass="16697">GTMRIKVPFSCNDLKEWKAAAQEYRSDPVSVTQNLKFIIKQHNPDWDDMQLLLECLTEREKQLVIKTAGDLAKDHFEAKGEDVKDYFPLQDPKWDPNQSAAVERLQSYQGWILKGMERAIPKTINWAVLYAVKQGPSESPSEFLD</sequence>
<dbReference type="SUPFAM" id="SSF47943">
    <property type="entry name" value="Retrovirus capsid protein, N-terminal core domain"/>
    <property type="match status" value="1"/>
</dbReference>
<dbReference type="Gene3D" id="1.10.375.10">
    <property type="entry name" value="Human Immunodeficiency Virus Type 1 Capsid Protein"/>
    <property type="match status" value="1"/>
</dbReference>
<organism evidence="2 3">
    <name type="scientific">Tauraco erythrolophus</name>
    <name type="common">Red-crested turaco</name>
    <dbReference type="NCBI Taxonomy" id="121530"/>
    <lineage>
        <taxon>Eukaryota</taxon>
        <taxon>Metazoa</taxon>
        <taxon>Chordata</taxon>
        <taxon>Craniata</taxon>
        <taxon>Vertebrata</taxon>
        <taxon>Euteleostomi</taxon>
        <taxon>Archelosauria</taxon>
        <taxon>Archosauria</taxon>
        <taxon>Dinosauria</taxon>
        <taxon>Saurischia</taxon>
        <taxon>Theropoda</taxon>
        <taxon>Coelurosauria</taxon>
        <taxon>Aves</taxon>
        <taxon>Neognathae</taxon>
        <taxon>Neoaves</taxon>
        <taxon>Otidimorphae</taxon>
        <taxon>Musophagiformes</taxon>
        <taxon>Musophagidae</taxon>
        <taxon>Tauraco</taxon>
    </lineage>
</organism>
<dbReference type="EMBL" id="KL472605">
    <property type="protein sequence ID" value="KFV19450.1"/>
    <property type="molecule type" value="Genomic_DNA"/>
</dbReference>
<dbReference type="InterPro" id="IPR003036">
    <property type="entry name" value="Gag_P30"/>
</dbReference>
<protein>
    <recommendedName>
        <fullName evidence="1">Core shell protein Gag P30 domain-containing protein</fullName>
    </recommendedName>
</protein>
<name>A0A093CU99_TAUER</name>
<feature type="non-terminal residue" evidence="2">
    <location>
        <position position="1"/>
    </location>
</feature>
<dbReference type="InterPro" id="IPR050462">
    <property type="entry name" value="Retroviral_Gag-Pol_poly"/>
</dbReference>
<reference evidence="2 3" key="1">
    <citation type="submission" date="2014-04" db="EMBL/GenBank/DDBJ databases">
        <title>Genome evolution of avian class.</title>
        <authorList>
            <person name="Zhang G."/>
            <person name="Li C."/>
        </authorList>
    </citation>
    <scope>NUCLEOTIDE SEQUENCE [LARGE SCALE GENOMIC DNA]</scope>
    <source>
        <strain evidence="2">BGI_N340</strain>
    </source>
</reference>
<accession>A0A093CU99</accession>
<evidence type="ECO:0000313" key="3">
    <source>
        <dbReference type="Proteomes" id="UP000053661"/>
    </source>
</evidence>
<dbReference type="AlphaFoldDB" id="A0A093CU99"/>
<proteinExistence type="predicted"/>
<feature type="non-terminal residue" evidence="2">
    <location>
        <position position="145"/>
    </location>
</feature>
<evidence type="ECO:0000259" key="1">
    <source>
        <dbReference type="Pfam" id="PF02093"/>
    </source>
</evidence>
<feature type="domain" description="Core shell protein Gag P30" evidence="1">
    <location>
        <begin position="13"/>
        <end position="145"/>
    </location>
</feature>
<dbReference type="InterPro" id="IPR008919">
    <property type="entry name" value="Retrov_capsid_N"/>
</dbReference>
<dbReference type="GO" id="GO:0019068">
    <property type="term" value="P:virion assembly"/>
    <property type="evidence" value="ECO:0007669"/>
    <property type="project" value="InterPro"/>
</dbReference>
<gene>
    <name evidence="2" type="ORF">N340_14119</name>
</gene>
<dbReference type="Proteomes" id="UP000053661">
    <property type="component" value="Unassembled WGS sequence"/>
</dbReference>
<evidence type="ECO:0000313" key="2">
    <source>
        <dbReference type="EMBL" id="KFV19450.1"/>
    </source>
</evidence>